<organism evidence="1 2">
    <name type="scientific">Plasmodium falciparum (isolate Dd2)</name>
    <dbReference type="NCBI Taxonomy" id="57267"/>
    <lineage>
        <taxon>Eukaryota</taxon>
        <taxon>Sar</taxon>
        <taxon>Alveolata</taxon>
        <taxon>Apicomplexa</taxon>
        <taxon>Aconoidasida</taxon>
        <taxon>Haemosporida</taxon>
        <taxon>Plasmodiidae</taxon>
        <taxon>Plasmodium</taxon>
        <taxon>Plasmodium (Laverania)</taxon>
    </lineage>
</organism>
<dbReference type="EMBL" id="GG703019">
    <property type="protein sequence ID" value="KOB89716.1"/>
    <property type="molecule type" value="Genomic_DNA"/>
</dbReference>
<reference evidence="2" key="2">
    <citation type="submission" date="2006-09" db="EMBL/GenBank/DDBJ databases">
        <title>The genome sequence of Plasmodium falciparum Dd2.</title>
        <authorList>
            <consortium name="The Broad Institute Genome Sequencing Platform"/>
            <person name="Birren B."/>
            <person name="Lander E."/>
            <person name="Galagan J."/>
            <person name="Nusbaum C."/>
            <person name="Devon K."/>
            <person name="Henn M."/>
            <person name="Jaffe D."/>
            <person name="Butler J."/>
            <person name="Alvarez P."/>
            <person name="Gnerre S."/>
            <person name="Grabherr M."/>
            <person name="Kleber M."/>
            <person name="Mauceli E."/>
            <person name="Brockman W."/>
            <person name="MacCallum I.A."/>
            <person name="Rounsley S."/>
            <person name="Young S."/>
            <person name="LaButti K."/>
            <person name="Pushparaj V."/>
            <person name="DeCaprio D."/>
            <person name="Crawford M."/>
            <person name="Koehrsen M."/>
            <person name="Engels R."/>
            <person name="Montgomery P."/>
            <person name="Pearson M."/>
            <person name="Howarth C."/>
            <person name="Larson L."/>
            <person name="Luoma S."/>
            <person name="White J."/>
            <person name="Kodira C."/>
            <person name="Zeng Q."/>
            <person name="O'Leary S."/>
            <person name="Yandava C."/>
            <person name="Alvarado L."/>
            <person name="Wirth D."/>
            <person name="Volkman S."/>
            <person name="Hartl D."/>
        </authorList>
    </citation>
    <scope>NUCLEOTIDE SEQUENCE [LARGE SCALE GENOMIC DNA]</scope>
</reference>
<dbReference type="Proteomes" id="UP000054282">
    <property type="component" value="Unassembled WGS sequence"/>
</dbReference>
<proteinExistence type="predicted"/>
<protein>
    <submittedName>
        <fullName evidence="1">Uncharacterized protein</fullName>
    </submittedName>
</protein>
<evidence type="ECO:0000313" key="1">
    <source>
        <dbReference type="EMBL" id="KOB89716.1"/>
    </source>
</evidence>
<accession>A0A0L7MA67</accession>
<dbReference type="AlphaFoldDB" id="A0A0L7MA67"/>
<evidence type="ECO:0000313" key="2">
    <source>
        <dbReference type="Proteomes" id="UP000054282"/>
    </source>
</evidence>
<gene>
    <name evidence="1" type="ORF">PFDG_05268</name>
</gene>
<name>A0A0L7MA67_PLAF4</name>
<sequence length="111" mass="12988">MNRHDYIYAGICQKEAPMATTSDDFKNVQEFISRMLAVLKSYLHVVKLIGDHIIKTNLENLLKKKKGIRGRNRGEDERDNGDIKLYQEEVKIAHFNIHTNHSKNKMFDETK</sequence>
<reference evidence="2" key="1">
    <citation type="submission" date="2006-09" db="EMBL/GenBank/DDBJ databases">
        <title>Annotation of Plasmodium falciparum Dd2.</title>
        <authorList>
            <consortium name="The Broad Institute Genome Sequencing Platform"/>
            <person name="Volkman S.K."/>
            <person name="Neafsey D.E."/>
            <person name="Dash A.P."/>
            <person name="Chitnis C.E."/>
            <person name="Hartl D.L."/>
            <person name="Young S.K."/>
            <person name="Zeng Q."/>
            <person name="Koehrsen M."/>
            <person name="Alvarado L."/>
            <person name="Berlin A."/>
            <person name="Borenstein D."/>
            <person name="Chapman S.B."/>
            <person name="Chen Z."/>
            <person name="Engels R."/>
            <person name="Freedman E."/>
            <person name="Gellesch M."/>
            <person name="Goldberg J."/>
            <person name="Griggs A."/>
            <person name="Gujja S."/>
            <person name="Heilman E.R."/>
            <person name="Heiman D.I."/>
            <person name="Howarth C."/>
            <person name="Jen D."/>
            <person name="Larson L."/>
            <person name="Mehta T."/>
            <person name="Neiman D."/>
            <person name="Park D."/>
            <person name="Pearson M."/>
            <person name="Roberts A."/>
            <person name="Saif S."/>
            <person name="Shea T."/>
            <person name="Shenoy N."/>
            <person name="Sisk P."/>
            <person name="Stolte C."/>
            <person name="Sykes S."/>
            <person name="Walk T."/>
            <person name="White J."/>
            <person name="Yandava C."/>
            <person name="Haas B."/>
            <person name="Henn M.R."/>
            <person name="Nusbaum C."/>
            <person name="Birren B."/>
        </authorList>
    </citation>
    <scope>NUCLEOTIDE SEQUENCE [LARGE SCALE GENOMIC DNA]</scope>
</reference>
<dbReference type="KEGG" id="pfd:PFDG_05268"/>